<organism evidence="13">
    <name type="scientific">Soboliphyme baturini</name>
    <dbReference type="NCBI Taxonomy" id="241478"/>
    <lineage>
        <taxon>Eukaryota</taxon>
        <taxon>Metazoa</taxon>
        <taxon>Ecdysozoa</taxon>
        <taxon>Nematoda</taxon>
        <taxon>Enoplea</taxon>
        <taxon>Dorylaimia</taxon>
        <taxon>Dioctophymatida</taxon>
        <taxon>Dioctophymatoidea</taxon>
        <taxon>Soboliphymatidae</taxon>
        <taxon>Soboliphyme</taxon>
    </lineage>
</organism>
<dbReference type="Proteomes" id="UP000270296">
    <property type="component" value="Unassembled WGS sequence"/>
</dbReference>
<evidence type="ECO:0000256" key="9">
    <source>
        <dbReference type="ARBA" id="ARBA00023242"/>
    </source>
</evidence>
<dbReference type="InterPro" id="IPR036867">
    <property type="entry name" value="R3H_dom_sf"/>
</dbReference>
<dbReference type="PANTHER" id="PTHR12360:SF12">
    <property type="entry name" value="TRANSCRIPTIONAL REPRESSOR NF-X1"/>
    <property type="match status" value="1"/>
</dbReference>
<evidence type="ECO:0000256" key="2">
    <source>
        <dbReference type="ARBA" id="ARBA00007269"/>
    </source>
</evidence>
<evidence type="ECO:0000256" key="1">
    <source>
        <dbReference type="ARBA" id="ARBA00004123"/>
    </source>
</evidence>
<evidence type="ECO:0000256" key="5">
    <source>
        <dbReference type="ARBA" id="ARBA00022771"/>
    </source>
</evidence>
<protein>
    <submittedName>
        <fullName evidence="13">R3H domain-containing protein</fullName>
    </submittedName>
</protein>
<keyword evidence="3" id="KW-0479">Metal-binding</keyword>
<evidence type="ECO:0000256" key="7">
    <source>
        <dbReference type="ARBA" id="ARBA00023015"/>
    </source>
</evidence>
<evidence type="ECO:0000313" key="12">
    <source>
        <dbReference type="Proteomes" id="UP000270296"/>
    </source>
</evidence>
<keyword evidence="4" id="KW-0677">Repeat</keyword>
<dbReference type="GO" id="GO:0005634">
    <property type="term" value="C:nucleus"/>
    <property type="evidence" value="ECO:0007669"/>
    <property type="project" value="UniProtKB-SubCell"/>
</dbReference>
<evidence type="ECO:0000256" key="8">
    <source>
        <dbReference type="ARBA" id="ARBA00023163"/>
    </source>
</evidence>
<dbReference type="Pfam" id="PF01422">
    <property type="entry name" value="zf-NF-X1"/>
    <property type="match status" value="1"/>
</dbReference>
<evidence type="ECO:0000256" key="3">
    <source>
        <dbReference type="ARBA" id="ARBA00022723"/>
    </source>
</evidence>
<evidence type="ECO:0000259" key="10">
    <source>
        <dbReference type="PROSITE" id="PS51061"/>
    </source>
</evidence>
<gene>
    <name evidence="11" type="ORF">SBAD_LOCUS9861</name>
</gene>
<keyword evidence="8" id="KW-0804">Transcription</keyword>
<dbReference type="WBParaSite" id="SBAD_0001021201-mRNA-1">
    <property type="protein sequence ID" value="SBAD_0001021201-mRNA-1"/>
    <property type="gene ID" value="SBAD_0001021201"/>
</dbReference>
<dbReference type="AlphaFoldDB" id="A0A183J1W3"/>
<dbReference type="PROSITE" id="PS51061">
    <property type="entry name" value="R3H"/>
    <property type="match status" value="1"/>
</dbReference>
<keyword evidence="5" id="KW-0863">Zinc-finger</keyword>
<comment type="subcellular location">
    <subcellularLocation>
        <location evidence="1">Nucleus</location>
    </subcellularLocation>
</comment>
<keyword evidence="6" id="KW-0862">Zinc</keyword>
<dbReference type="InterPro" id="IPR001374">
    <property type="entry name" value="R3H_dom"/>
</dbReference>
<comment type="similarity">
    <text evidence="2">Belongs to the NFX1 family.</text>
</comment>
<proteinExistence type="inferred from homology"/>
<evidence type="ECO:0000256" key="6">
    <source>
        <dbReference type="ARBA" id="ARBA00022833"/>
    </source>
</evidence>
<dbReference type="SMART" id="SM00438">
    <property type="entry name" value="ZnF_NFX"/>
    <property type="match status" value="4"/>
</dbReference>
<sequence>MLSCGLHKCSLLCHLGKCPTCQETSFDELHCLCGSAVLYPPIPCGTAPPSCDKPCTRQHSCSHPVTHTCHSEPSCPPCTYLMDKPCFGNHEVRPNIPCFINGISCGKPCGKDLPCKVHRCRKDCHPMPCLLDGEVCKLRCEKPRQDCGHFCNLPCHGESPCPESRCEMNVLAAAFGINCNEKKVAPNYSEYLRKEYESDPSFAMAVEAKLCQLVESLKLTSEKQLCFSFQSMNAEHRKFIHQYAEYFRLSSSSYDQEPLRNVVVVAERDKSTTPAVLLSEAMRL</sequence>
<keyword evidence="7" id="KW-0805">Transcription regulation</keyword>
<evidence type="ECO:0000256" key="4">
    <source>
        <dbReference type="ARBA" id="ARBA00022737"/>
    </source>
</evidence>
<feature type="domain" description="R3H" evidence="10">
    <location>
        <begin position="200"/>
        <end position="268"/>
    </location>
</feature>
<evidence type="ECO:0000313" key="13">
    <source>
        <dbReference type="WBParaSite" id="SBAD_0001021201-mRNA-1"/>
    </source>
</evidence>
<dbReference type="SMART" id="SM00393">
    <property type="entry name" value="R3H"/>
    <property type="match status" value="1"/>
</dbReference>
<dbReference type="GO" id="GO:0008270">
    <property type="term" value="F:zinc ion binding"/>
    <property type="evidence" value="ECO:0007669"/>
    <property type="project" value="UniProtKB-KW"/>
</dbReference>
<accession>A0A183J1W3</accession>
<dbReference type="GO" id="GO:0000122">
    <property type="term" value="P:negative regulation of transcription by RNA polymerase II"/>
    <property type="evidence" value="ECO:0007669"/>
    <property type="project" value="TreeGrafter"/>
</dbReference>
<dbReference type="PANTHER" id="PTHR12360">
    <property type="entry name" value="NUCLEAR TRANSCRIPTION FACTOR, X-BOX BINDING 1 NFX1"/>
    <property type="match status" value="1"/>
</dbReference>
<evidence type="ECO:0000313" key="11">
    <source>
        <dbReference type="EMBL" id="VDP26752.1"/>
    </source>
</evidence>
<keyword evidence="12" id="KW-1185">Reference proteome</keyword>
<dbReference type="GO" id="GO:0000981">
    <property type="term" value="F:DNA-binding transcription factor activity, RNA polymerase II-specific"/>
    <property type="evidence" value="ECO:0007669"/>
    <property type="project" value="TreeGrafter"/>
</dbReference>
<dbReference type="InterPro" id="IPR000967">
    <property type="entry name" value="Znf_NFX1"/>
</dbReference>
<keyword evidence="9" id="KW-0539">Nucleus</keyword>
<dbReference type="SUPFAM" id="SSF82708">
    <property type="entry name" value="R3H domain"/>
    <property type="match status" value="1"/>
</dbReference>
<dbReference type="GO" id="GO:0000977">
    <property type="term" value="F:RNA polymerase II transcription regulatory region sequence-specific DNA binding"/>
    <property type="evidence" value="ECO:0007669"/>
    <property type="project" value="TreeGrafter"/>
</dbReference>
<dbReference type="EMBL" id="UZAM01013274">
    <property type="protein sequence ID" value="VDP26752.1"/>
    <property type="molecule type" value="Genomic_DNA"/>
</dbReference>
<reference evidence="11 12" key="2">
    <citation type="submission" date="2018-11" db="EMBL/GenBank/DDBJ databases">
        <authorList>
            <consortium name="Pathogen Informatics"/>
        </authorList>
    </citation>
    <scope>NUCLEOTIDE SEQUENCE [LARGE SCALE GENOMIC DNA]</scope>
</reference>
<dbReference type="Gene3D" id="3.30.1370.50">
    <property type="entry name" value="R3H-like domain"/>
    <property type="match status" value="1"/>
</dbReference>
<dbReference type="Pfam" id="PF01424">
    <property type="entry name" value="R3H"/>
    <property type="match status" value="1"/>
</dbReference>
<name>A0A183J1W3_9BILA</name>
<dbReference type="InterPro" id="IPR034078">
    <property type="entry name" value="NFX1_fam"/>
</dbReference>
<dbReference type="OrthoDB" id="6512771at2759"/>
<reference evidence="13" key="1">
    <citation type="submission" date="2016-06" db="UniProtKB">
        <authorList>
            <consortium name="WormBaseParasite"/>
        </authorList>
    </citation>
    <scope>IDENTIFICATION</scope>
</reference>